<evidence type="ECO:0000256" key="1">
    <source>
        <dbReference type="SAM" id="MobiDB-lite"/>
    </source>
</evidence>
<accession>A0A4U3MLQ0</accession>
<dbReference type="AlphaFoldDB" id="A0A4U3MLQ0"/>
<name>A0A4U3MLQ0_9ACTN</name>
<evidence type="ECO:0000313" key="3">
    <source>
        <dbReference type="Proteomes" id="UP000308705"/>
    </source>
</evidence>
<reference evidence="2 3" key="1">
    <citation type="submission" date="2019-04" db="EMBL/GenBank/DDBJ databases">
        <title>Herbidospora sp. NEAU-GS14.nov., a novel actinomycete isolated from soil.</title>
        <authorList>
            <person name="Han L."/>
        </authorList>
    </citation>
    <scope>NUCLEOTIDE SEQUENCE [LARGE SCALE GENOMIC DNA]</scope>
    <source>
        <strain evidence="2 3">NEAU-GS14</strain>
    </source>
</reference>
<dbReference type="EMBL" id="SZQA01000006">
    <property type="protein sequence ID" value="TKK89562.1"/>
    <property type="molecule type" value="Genomic_DNA"/>
</dbReference>
<feature type="region of interest" description="Disordered" evidence="1">
    <location>
        <begin position="548"/>
        <end position="577"/>
    </location>
</feature>
<proteinExistence type="predicted"/>
<feature type="compositionally biased region" description="Basic and acidic residues" evidence="1">
    <location>
        <begin position="568"/>
        <end position="577"/>
    </location>
</feature>
<evidence type="ECO:0000313" key="2">
    <source>
        <dbReference type="EMBL" id="TKK89562.1"/>
    </source>
</evidence>
<dbReference type="RefSeq" id="WP_137246620.1">
    <property type="nucleotide sequence ID" value="NZ_SZQA01000006.1"/>
</dbReference>
<organism evidence="2 3">
    <name type="scientific">Herbidospora galbida</name>
    <dbReference type="NCBI Taxonomy" id="2575442"/>
    <lineage>
        <taxon>Bacteria</taxon>
        <taxon>Bacillati</taxon>
        <taxon>Actinomycetota</taxon>
        <taxon>Actinomycetes</taxon>
        <taxon>Streptosporangiales</taxon>
        <taxon>Streptosporangiaceae</taxon>
        <taxon>Herbidospora</taxon>
    </lineage>
</organism>
<dbReference type="Proteomes" id="UP000308705">
    <property type="component" value="Unassembled WGS sequence"/>
</dbReference>
<protein>
    <submittedName>
        <fullName evidence="2">Uncharacterized protein</fullName>
    </submittedName>
</protein>
<feature type="compositionally biased region" description="Basic and acidic residues" evidence="1">
    <location>
        <begin position="548"/>
        <end position="561"/>
    </location>
</feature>
<keyword evidence="3" id="KW-1185">Reference proteome</keyword>
<comment type="caution">
    <text evidence="2">The sequence shown here is derived from an EMBL/GenBank/DDBJ whole genome shotgun (WGS) entry which is preliminary data.</text>
</comment>
<feature type="compositionally biased region" description="Basic and acidic residues" evidence="1">
    <location>
        <begin position="26"/>
        <end position="42"/>
    </location>
</feature>
<gene>
    <name evidence="2" type="ORF">FDA94_09230</name>
</gene>
<dbReference type="OrthoDB" id="5067971at2"/>
<sequence length="577" mass="60782">MAERLIRTSYVDPTVTPPEPRQGDTGLHESRQDQEGYHDPLHRMHGADLHGWGVASGLTVAGVSGDSGLLVSPGVALDRRGRLLPLAPGGRARLGHDAQALVVSVGATGVTLPTAGVTGLRLVTISWGEAFDFTGVAAGVFNTETTPVLRLRETAAFADDGEEVVLALVEIDNDDAGSVLTVMAGRRRTTRISLDRLLFQHPGAGTEKAFHEPGAELRAGPGGVLDVIAPLLRVGRGPETPPVLMVDPVSGRLGVTGAASFVAPVAFGHSDPLGVVHAVGAGGFETEDAGGVLKSSATPLLGRALTDGQTTIGAVNSNGRPAFALSIDHDQGTPTARGIPAFWDKFDGVWHLAFSIKNGDLAVGHRAPRARLHVVGAPREGDMAVRVESPAGIGIWSSCQSSGIALIAESRPTAAVFHGDVFVNGKLSKSLLNFRIDHPLDPAARYLNHSAVESDEIKNVYDGEVILGDEGTAEIVLPDWFEALNERFRYQLTPIGRPCPNLHVAREISANTFAVAGGEPGAKVCWQVTGVRHDPYARANPLVVESDKEGAEHGRYLHPEPHGAAPDLDMRLHRGVS</sequence>
<feature type="region of interest" description="Disordered" evidence="1">
    <location>
        <begin position="1"/>
        <end position="42"/>
    </location>
</feature>